<dbReference type="EMBL" id="QHGZ01000009">
    <property type="protein sequence ID" value="RDY91508.1"/>
    <property type="molecule type" value="Genomic_DNA"/>
</dbReference>
<dbReference type="EMBL" id="JASOIH010000001">
    <property type="protein sequence ID" value="MDK6898521.1"/>
    <property type="molecule type" value="Genomic_DNA"/>
</dbReference>
<dbReference type="Proteomes" id="UP000256718">
    <property type="component" value="Unassembled WGS sequence"/>
</dbReference>
<protein>
    <submittedName>
        <fullName evidence="2">Uncharacterized protein</fullName>
    </submittedName>
</protein>
<evidence type="ECO:0000313" key="3">
    <source>
        <dbReference type="Proteomes" id="UP000256718"/>
    </source>
</evidence>
<comment type="caution">
    <text evidence="2">The sequence shown here is derived from an EMBL/GenBank/DDBJ whole genome shotgun (WGS) entry which is preliminary data.</text>
</comment>
<reference evidence="1" key="2">
    <citation type="submission" date="2023-05" db="EMBL/GenBank/DDBJ databases">
        <title>Cataloging the Phylogenetic Diversity of Human Bladder Bacteria.</title>
        <authorList>
            <person name="Du J."/>
        </authorList>
    </citation>
    <scope>NUCLEOTIDE SEQUENCE</scope>
    <source>
        <strain evidence="1">UMB8703</strain>
    </source>
</reference>
<gene>
    <name evidence="2" type="ORF">C4618_00425</name>
    <name evidence="1" type="ORF">QP229_00700</name>
</gene>
<evidence type="ECO:0000313" key="1">
    <source>
        <dbReference type="EMBL" id="MDK6898521.1"/>
    </source>
</evidence>
<accession>A0A1A9DZW7</accession>
<sequence>MTYLKKLFEAVKFLNSMEKQNKKIMITFHNKKVHFYELEEITESSSGTVEAKAKMLSLWGKIKL</sequence>
<dbReference type="RefSeq" id="WP_000221696.1">
    <property type="nucleotide sequence ID" value="NZ_CABMHV010000006.1"/>
</dbReference>
<dbReference type="Proteomes" id="UP001230629">
    <property type="component" value="Unassembled WGS sequence"/>
</dbReference>
<name>A0A1A9DZW7_STRAG</name>
<proteinExistence type="predicted"/>
<organism evidence="2 3">
    <name type="scientific">Streptococcus agalactiae</name>
    <dbReference type="NCBI Taxonomy" id="1311"/>
    <lineage>
        <taxon>Bacteria</taxon>
        <taxon>Bacillati</taxon>
        <taxon>Bacillota</taxon>
        <taxon>Bacilli</taxon>
        <taxon>Lactobacillales</taxon>
        <taxon>Streptococcaceae</taxon>
        <taxon>Streptococcus</taxon>
    </lineage>
</organism>
<reference evidence="2 3" key="1">
    <citation type="journal article" date="2018" name="Emerg. Microbes Infect.">
        <title>Phenotypic and molecular analysis of nontypeable Group B streptococci: identification of cps2a and hybrid cps2a/cps5 Group B streptococcal capsule gene clusters.</title>
        <authorList>
            <person name="Alhhazmi A."/>
            <person name="Tyrrell G.J."/>
        </authorList>
    </citation>
    <scope>NUCLEOTIDE SEQUENCE [LARGE SCALE GENOMIC DNA]</scope>
    <source>
        <strain evidence="2 3">PLGBS17</strain>
    </source>
</reference>
<dbReference type="AlphaFoldDB" id="A0A1A9DZW7"/>
<evidence type="ECO:0000313" key="2">
    <source>
        <dbReference type="EMBL" id="RDY91508.1"/>
    </source>
</evidence>